<dbReference type="PANTHER" id="PTHR46797:SF1">
    <property type="entry name" value="METHYLPHOSPHONATE SYNTHASE"/>
    <property type="match status" value="1"/>
</dbReference>
<proteinExistence type="predicted"/>
<dbReference type="GeneID" id="74304928"/>
<dbReference type="GO" id="GO:0003677">
    <property type="term" value="F:DNA binding"/>
    <property type="evidence" value="ECO:0007669"/>
    <property type="project" value="UniProtKB-KW"/>
</dbReference>
<dbReference type="PROSITE" id="PS50943">
    <property type="entry name" value="HTH_CROC1"/>
    <property type="match status" value="1"/>
</dbReference>
<dbReference type="InterPro" id="IPR050807">
    <property type="entry name" value="TransReg_Diox_bact_type"/>
</dbReference>
<dbReference type="GO" id="GO:0003700">
    <property type="term" value="F:DNA-binding transcription factor activity"/>
    <property type="evidence" value="ECO:0007669"/>
    <property type="project" value="TreeGrafter"/>
</dbReference>
<evidence type="ECO:0000259" key="2">
    <source>
        <dbReference type="PROSITE" id="PS50943"/>
    </source>
</evidence>
<keyword evidence="1" id="KW-0238">DNA-binding</keyword>
<dbReference type="CDD" id="cd02209">
    <property type="entry name" value="cupin_XRE_C"/>
    <property type="match status" value="1"/>
</dbReference>
<comment type="caution">
    <text evidence="3">The sequence shown here is derived from an EMBL/GenBank/DDBJ whole genome shotgun (WGS) entry which is preliminary data.</text>
</comment>
<reference evidence="3 4" key="1">
    <citation type="submission" date="2012-10" db="EMBL/GenBank/DDBJ databases">
        <title>The draft sequence of the Mycobacterium pheli genome.</title>
        <authorList>
            <person name="Pettersson B.M.F."/>
            <person name="Das S."/>
            <person name="Dasgupta S."/>
            <person name="Bhattacharya A."/>
            <person name="Kirsebom L.A."/>
        </authorList>
    </citation>
    <scope>NUCLEOTIDE SEQUENCE [LARGE SCALE GENOMIC DNA]</scope>
    <source>
        <strain evidence="3 4">CCUG 21000</strain>
    </source>
</reference>
<accession>A0A5N5VHS5</accession>
<dbReference type="SUPFAM" id="SSF47413">
    <property type="entry name" value="lambda repressor-like DNA-binding domains"/>
    <property type="match status" value="1"/>
</dbReference>
<dbReference type="InterPro" id="IPR014710">
    <property type="entry name" value="RmlC-like_jellyroll"/>
</dbReference>
<dbReference type="SUPFAM" id="SSF51182">
    <property type="entry name" value="RmlC-like cupins"/>
    <property type="match status" value="1"/>
</dbReference>
<keyword evidence="4" id="KW-1185">Reference proteome</keyword>
<sequence>MGARIRAIRLRQQLTLRDVAERTGVSVSMLSMLERGVSTASVGTLVAVSSALGVHMYDLFVRNATGDGSPVTRLAEQTVVRVGDGVTRRVVHHDDAGLELAVNEYEAGAASGPSVADRSGREFGLLISGQLTVELDGQRHVLEPGDGIAYSSDQSHSIVNAGTEPAVAVWVNLNDG</sequence>
<dbReference type="SMART" id="SM00530">
    <property type="entry name" value="HTH_XRE"/>
    <property type="match status" value="1"/>
</dbReference>
<dbReference type="InterPro" id="IPR013096">
    <property type="entry name" value="Cupin_2"/>
</dbReference>
<dbReference type="AlphaFoldDB" id="A0A5N5VHS5"/>
<dbReference type="Pfam" id="PF07883">
    <property type="entry name" value="Cupin_2"/>
    <property type="match status" value="1"/>
</dbReference>
<protein>
    <recommendedName>
        <fullName evidence="2">HTH cro/C1-type domain-containing protein</fullName>
    </recommendedName>
</protein>
<gene>
    <name evidence="3" type="ORF">MPHL21000_01185</name>
</gene>
<name>A0A5N5VHS5_MYCPH</name>
<dbReference type="PANTHER" id="PTHR46797">
    <property type="entry name" value="HTH-TYPE TRANSCRIPTIONAL REGULATOR"/>
    <property type="match status" value="1"/>
</dbReference>
<dbReference type="InterPro" id="IPR010982">
    <property type="entry name" value="Lambda_DNA-bd_dom_sf"/>
</dbReference>
<dbReference type="Pfam" id="PF01381">
    <property type="entry name" value="HTH_3"/>
    <property type="match status" value="1"/>
</dbReference>
<dbReference type="EMBL" id="ANBP01000001">
    <property type="protein sequence ID" value="KAB7760029.1"/>
    <property type="molecule type" value="Genomic_DNA"/>
</dbReference>
<evidence type="ECO:0000313" key="4">
    <source>
        <dbReference type="Proteomes" id="UP000325690"/>
    </source>
</evidence>
<dbReference type="InterPro" id="IPR001387">
    <property type="entry name" value="Cro/C1-type_HTH"/>
</dbReference>
<dbReference type="InterPro" id="IPR011051">
    <property type="entry name" value="RmlC_Cupin_sf"/>
</dbReference>
<evidence type="ECO:0000313" key="3">
    <source>
        <dbReference type="EMBL" id="KAB7760029.1"/>
    </source>
</evidence>
<dbReference type="RefSeq" id="WP_003888023.1">
    <property type="nucleotide sequence ID" value="NZ_ANBO01000001.1"/>
</dbReference>
<dbReference type="Proteomes" id="UP000325690">
    <property type="component" value="Unassembled WGS sequence"/>
</dbReference>
<feature type="domain" description="HTH cro/C1-type" evidence="2">
    <location>
        <begin position="5"/>
        <end position="59"/>
    </location>
</feature>
<organism evidence="3 4">
    <name type="scientific">Mycolicibacterium phlei DSM 43239 = CCUG 21000</name>
    <dbReference type="NCBI Taxonomy" id="1226750"/>
    <lineage>
        <taxon>Bacteria</taxon>
        <taxon>Bacillati</taxon>
        <taxon>Actinomycetota</taxon>
        <taxon>Actinomycetes</taxon>
        <taxon>Mycobacteriales</taxon>
        <taxon>Mycobacteriaceae</taxon>
        <taxon>Mycolicibacterium</taxon>
    </lineage>
</organism>
<dbReference type="CDD" id="cd00093">
    <property type="entry name" value="HTH_XRE"/>
    <property type="match status" value="1"/>
</dbReference>
<dbReference type="GO" id="GO:0005829">
    <property type="term" value="C:cytosol"/>
    <property type="evidence" value="ECO:0007669"/>
    <property type="project" value="TreeGrafter"/>
</dbReference>
<evidence type="ECO:0000256" key="1">
    <source>
        <dbReference type="ARBA" id="ARBA00023125"/>
    </source>
</evidence>
<dbReference type="Gene3D" id="1.10.260.40">
    <property type="entry name" value="lambda repressor-like DNA-binding domains"/>
    <property type="match status" value="1"/>
</dbReference>
<dbReference type="Gene3D" id="2.60.120.10">
    <property type="entry name" value="Jelly Rolls"/>
    <property type="match status" value="1"/>
</dbReference>